<feature type="non-terminal residue" evidence="1">
    <location>
        <position position="1"/>
    </location>
</feature>
<reference evidence="1 2" key="1">
    <citation type="submission" date="2019-03" db="EMBL/GenBank/DDBJ databases">
        <title>Single cell metagenomics reveals metabolic interactions within the superorganism composed of flagellate Streblomastix strix and complex community of Bacteroidetes bacteria on its surface.</title>
        <authorList>
            <person name="Treitli S.C."/>
            <person name="Kolisko M."/>
            <person name="Husnik F."/>
            <person name="Keeling P."/>
            <person name="Hampl V."/>
        </authorList>
    </citation>
    <scope>NUCLEOTIDE SEQUENCE [LARGE SCALE GENOMIC DNA]</scope>
    <source>
        <strain evidence="1">ST1C</strain>
    </source>
</reference>
<name>A0A5J4T9S0_9EUKA</name>
<comment type="caution">
    <text evidence="1">The sequence shown here is derived from an EMBL/GenBank/DDBJ whole genome shotgun (WGS) entry which is preliminary data.</text>
</comment>
<protein>
    <submittedName>
        <fullName evidence="1">Uncharacterized protein</fullName>
    </submittedName>
</protein>
<proteinExistence type="predicted"/>
<organism evidence="1 2">
    <name type="scientific">Streblomastix strix</name>
    <dbReference type="NCBI Taxonomy" id="222440"/>
    <lineage>
        <taxon>Eukaryota</taxon>
        <taxon>Metamonada</taxon>
        <taxon>Preaxostyla</taxon>
        <taxon>Oxymonadida</taxon>
        <taxon>Streblomastigidae</taxon>
        <taxon>Streblomastix</taxon>
    </lineage>
</organism>
<dbReference type="AlphaFoldDB" id="A0A5J4T9S0"/>
<dbReference type="Proteomes" id="UP000324800">
    <property type="component" value="Unassembled WGS sequence"/>
</dbReference>
<dbReference type="EMBL" id="SNRW01035079">
    <property type="protein sequence ID" value="KAA6355154.1"/>
    <property type="molecule type" value="Genomic_DNA"/>
</dbReference>
<gene>
    <name evidence="1" type="ORF">EZS28_049319</name>
</gene>
<evidence type="ECO:0000313" key="2">
    <source>
        <dbReference type="Proteomes" id="UP000324800"/>
    </source>
</evidence>
<sequence>TVVKTASKEKQESYIVVNKKLEKRYKKTANIKGIKYTEGRNGSKERLYFDSKKLEKEARAWLEQNKEEYLSKYRKLLNVNNFDTVMDGNGKSCGMVLGYLGGCWIDTDNIKIKQLYRFFGGVYRNYMEKLIRNTEDFKTIIKTMEKNGCPLGAILWQEESSESANIYAALEYGADFGYITHDQMKKYSMRIRRESDFGRQNNQQQLTKNVVVIPNKRLTFVY</sequence>
<evidence type="ECO:0000313" key="1">
    <source>
        <dbReference type="EMBL" id="KAA6355154.1"/>
    </source>
</evidence>
<accession>A0A5J4T9S0</accession>